<sequence>MSSYAGLSASGGGISYTTSKHAINGLTKEIAWEYGRQGVRANAIAPCLVRTEMAKVDFETGLNVKLAAETVFNRYAEPAEIADLTLFLASDSSKYMTGQIISIDGGYALGKNVTL</sequence>
<reference evidence="3 4" key="1">
    <citation type="journal article" date="2015" name="Genome Announc.">
        <title>Expanding the biotechnology potential of lactobacilli through comparative genomics of 213 strains and associated genera.</title>
        <authorList>
            <person name="Sun Z."/>
            <person name="Harris H.M."/>
            <person name="McCann A."/>
            <person name="Guo C."/>
            <person name="Argimon S."/>
            <person name="Zhang W."/>
            <person name="Yang X."/>
            <person name="Jeffery I.B."/>
            <person name="Cooney J.C."/>
            <person name="Kagawa T.F."/>
            <person name="Liu W."/>
            <person name="Song Y."/>
            <person name="Salvetti E."/>
            <person name="Wrobel A."/>
            <person name="Rasinkangas P."/>
            <person name="Parkhill J."/>
            <person name="Rea M.C."/>
            <person name="O'Sullivan O."/>
            <person name="Ritari J."/>
            <person name="Douillard F.P."/>
            <person name="Paul Ross R."/>
            <person name="Yang R."/>
            <person name="Briner A.E."/>
            <person name="Felis G.E."/>
            <person name="de Vos W.M."/>
            <person name="Barrangou R."/>
            <person name="Klaenhammer T.R."/>
            <person name="Caufield P.W."/>
            <person name="Cui Y."/>
            <person name="Zhang H."/>
            <person name="O'Toole P.W."/>
        </authorList>
    </citation>
    <scope>NUCLEOTIDE SEQUENCE [LARGE SCALE GENOMIC DNA]</scope>
    <source>
        <strain evidence="3 4">DSM 14340</strain>
    </source>
</reference>
<dbReference type="PRINTS" id="PR00081">
    <property type="entry name" value="GDHRDH"/>
</dbReference>
<comment type="caution">
    <text evidence="3">The sequence shown here is derived from an EMBL/GenBank/DDBJ whole genome shotgun (WGS) entry which is preliminary data.</text>
</comment>
<dbReference type="InterPro" id="IPR036291">
    <property type="entry name" value="NAD(P)-bd_dom_sf"/>
</dbReference>
<dbReference type="PANTHER" id="PTHR24321:SF8">
    <property type="entry name" value="ESTRADIOL 17-BETA-DEHYDROGENASE 8-RELATED"/>
    <property type="match status" value="1"/>
</dbReference>
<dbReference type="SUPFAM" id="SSF51735">
    <property type="entry name" value="NAD(P)-binding Rossmann-fold domains"/>
    <property type="match status" value="1"/>
</dbReference>
<accession>A0A0R1RRN7</accession>
<dbReference type="PANTHER" id="PTHR24321">
    <property type="entry name" value="DEHYDROGENASES, SHORT CHAIN"/>
    <property type="match status" value="1"/>
</dbReference>
<dbReference type="PROSITE" id="PS00061">
    <property type="entry name" value="ADH_SHORT"/>
    <property type="match status" value="1"/>
</dbReference>
<gene>
    <name evidence="3" type="ORF">FC69_GL001856</name>
</gene>
<evidence type="ECO:0000313" key="4">
    <source>
        <dbReference type="Proteomes" id="UP000051264"/>
    </source>
</evidence>
<organism evidence="3 4">
    <name type="scientific">Latilactobacillus fuchuensis DSM 14340 = JCM 11249</name>
    <dbReference type="NCBI Taxonomy" id="1423747"/>
    <lineage>
        <taxon>Bacteria</taxon>
        <taxon>Bacillati</taxon>
        <taxon>Bacillota</taxon>
        <taxon>Bacilli</taxon>
        <taxon>Lactobacillales</taxon>
        <taxon>Lactobacillaceae</taxon>
        <taxon>Latilactobacillus</taxon>
    </lineage>
</organism>
<dbReference type="InterPro" id="IPR020904">
    <property type="entry name" value="Sc_DH/Rdtase_CS"/>
</dbReference>
<dbReference type="CDD" id="cd05233">
    <property type="entry name" value="SDR_c"/>
    <property type="match status" value="1"/>
</dbReference>
<dbReference type="STRING" id="1423747.FC69_GL001856"/>
<protein>
    <submittedName>
        <fullName evidence="3">Uncharacterized protein</fullName>
    </submittedName>
</protein>
<proteinExistence type="inferred from homology"/>
<dbReference type="eggNOG" id="COG1028">
    <property type="taxonomic scope" value="Bacteria"/>
</dbReference>
<evidence type="ECO:0000313" key="3">
    <source>
        <dbReference type="EMBL" id="KRL59097.1"/>
    </source>
</evidence>
<dbReference type="AlphaFoldDB" id="A0A0R1RRN7"/>
<name>A0A0R1RRN7_9LACO</name>
<dbReference type="GO" id="GO:0016491">
    <property type="term" value="F:oxidoreductase activity"/>
    <property type="evidence" value="ECO:0007669"/>
    <property type="project" value="UniProtKB-KW"/>
</dbReference>
<dbReference type="InterPro" id="IPR002347">
    <property type="entry name" value="SDR_fam"/>
</dbReference>
<dbReference type="PATRIC" id="fig|1423747.3.peg.1885"/>
<evidence type="ECO:0000256" key="1">
    <source>
        <dbReference type="ARBA" id="ARBA00006484"/>
    </source>
</evidence>
<dbReference type="Pfam" id="PF13561">
    <property type="entry name" value="adh_short_C2"/>
    <property type="match status" value="1"/>
</dbReference>
<keyword evidence="2" id="KW-0560">Oxidoreductase</keyword>
<dbReference type="RefSeq" id="WP_051552800.1">
    <property type="nucleotide sequence ID" value="NZ_AZEX01000055.1"/>
</dbReference>
<dbReference type="Proteomes" id="UP000051264">
    <property type="component" value="Unassembled WGS sequence"/>
</dbReference>
<dbReference type="EMBL" id="AZEX01000055">
    <property type="protein sequence ID" value="KRL59097.1"/>
    <property type="molecule type" value="Genomic_DNA"/>
</dbReference>
<comment type="similarity">
    <text evidence="1">Belongs to the short-chain dehydrogenases/reductases (SDR) family.</text>
</comment>
<dbReference type="Gene3D" id="3.40.50.720">
    <property type="entry name" value="NAD(P)-binding Rossmann-like Domain"/>
    <property type="match status" value="1"/>
</dbReference>
<evidence type="ECO:0000256" key="2">
    <source>
        <dbReference type="ARBA" id="ARBA00023002"/>
    </source>
</evidence>